<feature type="non-terminal residue" evidence="1">
    <location>
        <position position="1"/>
    </location>
</feature>
<accession>A0A5D2BYD8</accession>
<dbReference type="EMBL" id="CM017707">
    <property type="protein sequence ID" value="TYG62354.1"/>
    <property type="molecule type" value="Genomic_DNA"/>
</dbReference>
<evidence type="ECO:0000313" key="1">
    <source>
        <dbReference type="EMBL" id="TYG62354.1"/>
    </source>
</evidence>
<dbReference type="PANTHER" id="PTHR33240:SF15">
    <property type="entry name" value="GAG-PRO-LIKE PROTEIN"/>
    <property type="match status" value="1"/>
</dbReference>
<name>A0A5D2BYD8_GOSDA</name>
<sequence>DDPLIISATILPIQVSRILVDIRSSVDFLTVKAFHKMGFKETTLTKASPVYGFANQPITIKGSIIDRLLLGDGEHIVLDMVKFLVVDHLTAYNVIFGKPIMWMVEMAVDIFCIMVKFPTLIREEYLKCD</sequence>
<dbReference type="CDD" id="cd00303">
    <property type="entry name" value="retropepsin_like"/>
    <property type="match status" value="1"/>
</dbReference>
<dbReference type="PANTHER" id="PTHR33240">
    <property type="entry name" value="OS08G0508500 PROTEIN"/>
    <property type="match status" value="1"/>
</dbReference>
<reference evidence="1 2" key="1">
    <citation type="submission" date="2019-06" db="EMBL/GenBank/DDBJ databases">
        <title>WGS assembly of Gossypium darwinii.</title>
        <authorList>
            <person name="Chen Z.J."/>
            <person name="Sreedasyam A."/>
            <person name="Ando A."/>
            <person name="Song Q."/>
            <person name="De L."/>
            <person name="Hulse-Kemp A."/>
            <person name="Ding M."/>
            <person name="Ye W."/>
            <person name="Kirkbride R."/>
            <person name="Jenkins J."/>
            <person name="Plott C."/>
            <person name="Lovell J."/>
            <person name="Lin Y.-M."/>
            <person name="Vaughn R."/>
            <person name="Liu B."/>
            <person name="Li W."/>
            <person name="Simpson S."/>
            <person name="Scheffler B."/>
            <person name="Saski C."/>
            <person name="Grover C."/>
            <person name="Hu G."/>
            <person name="Conover J."/>
            <person name="Carlson J."/>
            <person name="Shu S."/>
            <person name="Boston L."/>
            <person name="Williams M."/>
            <person name="Peterson D."/>
            <person name="Mcgee K."/>
            <person name="Jones D."/>
            <person name="Wendel J."/>
            <person name="Stelly D."/>
            <person name="Grimwood J."/>
            <person name="Schmutz J."/>
        </authorList>
    </citation>
    <scope>NUCLEOTIDE SEQUENCE [LARGE SCALE GENOMIC DNA]</scope>
    <source>
        <strain evidence="1">1808015.09</strain>
    </source>
</reference>
<proteinExistence type="predicted"/>
<keyword evidence="2" id="KW-1185">Reference proteome</keyword>
<gene>
    <name evidence="1" type="ORF">ES288_D07G223200v1</name>
</gene>
<protein>
    <recommendedName>
        <fullName evidence="3">Aspartic peptidase DDI1-type domain-containing protein</fullName>
    </recommendedName>
</protein>
<dbReference type="Proteomes" id="UP000323506">
    <property type="component" value="Chromosome D07"/>
</dbReference>
<dbReference type="AlphaFoldDB" id="A0A5D2BYD8"/>
<evidence type="ECO:0000313" key="2">
    <source>
        <dbReference type="Proteomes" id="UP000323506"/>
    </source>
</evidence>
<organism evidence="1 2">
    <name type="scientific">Gossypium darwinii</name>
    <name type="common">Darwin's cotton</name>
    <name type="synonym">Gossypium barbadense var. darwinii</name>
    <dbReference type="NCBI Taxonomy" id="34276"/>
    <lineage>
        <taxon>Eukaryota</taxon>
        <taxon>Viridiplantae</taxon>
        <taxon>Streptophyta</taxon>
        <taxon>Embryophyta</taxon>
        <taxon>Tracheophyta</taxon>
        <taxon>Spermatophyta</taxon>
        <taxon>Magnoliopsida</taxon>
        <taxon>eudicotyledons</taxon>
        <taxon>Gunneridae</taxon>
        <taxon>Pentapetalae</taxon>
        <taxon>rosids</taxon>
        <taxon>malvids</taxon>
        <taxon>Malvales</taxon>
        <taxon>Malvaceae</taxon>
        <taxon>Malvoideae</taxon>
        <taxon>Gossypium</taxon>
    </lineage>
</organism>
<evidence type="ECO:0008006" key="3">
    <source>
        <dbReference type="Google" id="ProtNLM"/>
    </source>
</evidence>